<comment type="subunit">
    <text evidence="8">Component of the 2-(3-amino-3-carboxypropyl)histidine synthase complex composed of DPH1, DPH2, DPH3 and a NADH-dependent reductase, predominantly CBR1.</text>
</comment>
<dbReference type="Gene3D" id="3.40.50.11860">
    <property type="entry name" value="Diphthamide synthesis DPH1/DPH2 domain 3"/>
    <property type="match status" value="1"/>
</dbReference>
<keyword evidence="12" id="KW-0472">Membrane</keyword>
<dbReference type="NCBIfam" id="TIGR00322">
    <property type="entry name" value="diphth2_R"/>
    <property type="match status" value="1"/>
</dbReference>
<comment type="caution">
    <text evidence="13">The sequence shown here is derived from an EMBL/GenBank/DDBJ whole genome shotgun (WGS) entry which is preliminary data.</text>
</comment>
<dbReference type="RefSeq" id="XP_049123696.1">
    <property type="nucleotide sequence ID" value="XM_049267739.1"/>
</dbReference>
<dbReference type="NCBIfam" id="TIGR00272">
    <property type="entry name" value="DPH2"/>
    <property type="match status" value="1"/>
</dbReference>
<dbReference type="FunFam" id="3.40.50.11860:FF:000001">
    <property type="entry name" value="2-(3-amino-3-carboxypropyl)histidine synthase subunit 2"/>
    <property type="match status" value="1"/>
</dbReference>
<dbReference type="InterPro" id="IPR042265">
    <property type="entry name" value="DPH1/DPH2_3"/>
</dbReference>
<evidence type="ECO:0000313" key="14">
    <source>
        <dbReference type="Proteomes" id="UP001055115"/>
    </source>
</evidence>
<dbReference type="PANTHER" id="PTHR10762">
    <property type="entry name" value="DIPHTHAMIDE BIOSYNTHESIS PROTEIN"/>
    <property type="match status" value="1"/>
</dbReference>
<feature type="compositionally biased region" description="Acidic residues" evidence="11">
    <location>
        <begin position="395"/>
        <end position="406"/>
    </location>
</feature>
<keyword evidence="6 10" id="KW-0408">Iron</keyword>
<evidence type="ECO:0000256" key="8">
    <source>
        <dbReference type="ARBA" id="ARBA00034128"/>
    </source>
</evidence>
<evidence type="ECO:0000256" key="6">
    <source>
        <dbReference type="ARBA" id="ARBA00023004"/>
    </source>
</evidence>
<evidence type="ECO:0000256" key="7">
    <source>
        <dbReference type="ARBA" id="ARBA00023014"/>
    </source>
</evidence>
<dbReference type="GO" id="GO:0051536">
    <property type="term" value="F:iron-sulfur cluster binding"/>
    <property type="evidence" value="ECO:0007669"/>
    <property type="project" value="UniProtKB-KW"/>
</dbReference>
<evidence type="ECO:0000256" key="11">
    <source>
        <dbReference type="SAM" id="MobiDB-lite"/>
    </source>
</evidence>
<gene>
    <name evidence="13" type="ORF">ColSpa_01527</name>
</gene>
<evidence type="ECO:0000256" key="1">
    <source>
        <dbReference type="ARBA" id="ARBA00001966"/>
    </source>
</evidence>
<dbReference type="SFLD" id="SFLDS00032">
    <property type="entry name" value="Radical_SAM_3-amino-3-carboxyp"/>
    <property type="match status" value="1"/>
</dbReference>
<proteinExistence type="inferred from homology"/>
<dbReference type="InterPro" id="IPR016435">
    <property type="entry name" value="DPH1/DPH2"/>
</dbReference>
<keyword evidence="12" id="KW-1133">Transmembrane helix</keyword>
<name>A0AA37P4J1_9PEZI</name>
<dbReference type="PANTHER" id="PTHR10762:SF2">
    <property type="entry name" value="2-(3-AMINO-3-CARBOXYPROPYL)HISTIDINE SYNTHASE SUBUNIT 2"/>
    <property type="match status" value="1"/>
</dbReference>
<evidence type="ECO:0000256" key="2">
    <source>
        <dbReference type="ARBA" id="ARBA00005156"/>
    </source>
</evidence>
<accession>A0AA37P4J1</accession>
<dbReference type="AlphaFoldDB" id="A0AA37P4J1"/>
<dbReference type="GO" id="GO:0005737">
    <property type="term" value="C:cytoplasm"/>
    <property type="evidence" value="ECO:0007669"/>
    <property type="project" value="UniProtKB-SubCell"/>
</dbReference>
<keyword evidence="10" id="KW-0963">Cytoplasm</keyword>
<feature type="region of interest" description="Disordered" evidence="11">
    <location>
        <begin position="1"/>
        <end position="35"/>
    </location>
</feature>
<dbReference type="GeneID" id="73322329"/>
<dbReference type="SFLD" id="SFLDG01121">
    <property type="entry name" value="Diphthamide_biosynthesis"/>
    <property type="match status" value="1"/>
</dbReference>
<feature type="compositionally biased region" description="Pro residues" evidence="11">
    <location>
        <begin position="21"/>
        <end position="30"/>
    </location>
</feature>
<keyword evidence="7 10" id="KW-0411">Iron-sulfur</keyword>
<dbReference type="GO" id="GO:0017183">
    <property type="term" value="P:protein histidyl modification to diphthamide"/>
    <property type="evidence" value="ECO:0007669"/>
    <property type="project" value="InterPro"/>
</dbReference>
<sequence>MTELSTAPVLSTPAEHTFEDPTPPPPPPPTESRTEDELASVYEIERTAREIKEGGWTRVALQFPDSMLRDASWVAEALTTALGGTDSHRVYILADTSYSACCVDEIAAEHADAQVVVHYGRSCLSPTSRLPVIYVFTRHSLDVDQAVEAFRKEFPATDKKVVVMADVTYQDHVVPLTSKLRAAGYTALLHTEVVHDPAGTIPNRTLVDSSSGEAPETDLSQYYLFHVSAPPPALLLALQTRMASLHVLSTPSLSTDDPTRTTNALLRRRFARVLTLAAAGVVGILVNTLSVSNYLGSIELLRRRIAEAGKKSYTVVVGKLNAAKLANFAEVDGWVVVGCWESGLVEEDAGFFKPVITPFEMEVALKPESERVWGLEWWGGIEKMDHAAAAAAGGQEDEELDDDESAPPEYDLRTGKLVASRPMRMPVRSANGDPKTGSGGKEEASGGAAAGQSALVRREVGEVATINGVLSPGAEYLRSQRTWQGLGTDYDEESSTVVEEGRSGVARGYTVARTTAGHSKHRGLDTKNWREGCFAPG</sequence>
<dbReference type="EMBL" id="BQXU01000003">
    <property type="protein sequence ID" value="GKT41346.1"/>
    <property type="molecule type" value="Genomic_DNA"/>
</dbReference>
<dbReference type="GO" id="GO:0090560">
    <property type="term" value="F:2-(3-amino-3-carboxypropyl)histidine synthase activity"/>
    <property type="evidence" value="ECO:0007669"/>
    <property type="project" value="InterPro"/>
</dbReference>
<comment type="function">
    <text evidence="9">Required for the first step of diphthamide biosynthesis, a post-translational modification of histidine which occurs in elongation factor 2. DPH1 and DPH2 transfer a 3-amino-3-carboxypropyl (ACP) group from S-adenosyl-L-methionine (SAM) to a histidine residue, the reaction is assisted by a reduction system comprising DPH3 and a NADH-dependent reductase, predominantly CBR1. Facilitates the reduction of the catalytic iron-sulfur cluster found in the DPH1 subunit.</text>
</comment>
<organism evidence="13 14">
    <name type="scientific">Colletotrichum spaethianum</name>
    <dbReference type="NCBI Taxonomy" id="700344"/>
    <lineage>
        <taxon>Eukaryota</taxon>
        <taxon>Fungi</taxon>
        <taxon>Dikarya</taxon>
        <taxon>Ascomycota</taxon>
        <taxon>Pezizomycotina</taxon>
        <taxon>Sordariomycetes</taxon>
        <taxon>Hypocreomycetidae</taxon>
        <taxon>Glomerellales</taxon>
        <taxon>Glomerellaceae</taxon>
        <taxon>Colletotrichum</taxon>
        <taxon>Colletotrichum spaethianum species complex</taxon>
    </lineage>
</organism>
<evidence type="ECO:0000256" key="5">
    <source>
        <dbReference type="ARBA" id="ARBA00022723"/>
    </source>
</evidence>
<dbReference type="Proteomes" id="UP001055115">
    <property type="component" value="Unassembled WGS sequence"/>
</dbReference>
<feature type="region of interest" description="Disordered" evidence="11">
    <location>
        <begin position="388"/>
        <end position="452"/>
    </location>
</feature>
<dbReference type="InterPro" id="IPR010014">
    <property type="entry name" value="DHP2"/>
</dbReference>
<dbReference type="Pfam" id="PF01866">
    <property type="entry name" value="Diphthamide_syn"/>
    <property type="match status" value="1"/>
</dbReference>
<reference evidence="13 14" key="1">
    <citation type="submission" date="2022-03" db="EMBL/GenBank/DDBJ databases">
        <title>Genome data of Colletotrichum spp.</title>
        <authorList>
            <person name="Utami Y.D."/>
            <person name="Hiruma K."/>
        </authorList>
    </citation>
    <scope>NUCLEOTIDE SEQUENCE [LARGE SCALE GENOMIC DNA]</scope>
    <source>
        <strain evidence="13 14">MAFF 239500</strain>
    </source>
</reference>
<dbReference type="InterPro" id="IPR042263">
    <property type="entry name" value="DPH1/DPH2_1"/>
</dbReference>
<keyword evidence="5 10" id="KW-0479">Metal-binding</keyword>
<comment type="cofactor">
    <cofactor evidence="1">
        <name>[4Fe-4S] cluster</name>
        <dbReference type="ChEBI" id="CHEBI:49883"/>
    </cofactor>
</comment>
<dbReference type="SFLD" id="SFLDF00408">
    <property type="entry name" value="Diphthamide_biosynthesis_famil"/>
    <property type="match status" value="1"/>
</dbReference>
<comment type="subcellular location">
    <subcellularLocation>
        <location evidence="10">Cytoplasm</location>
    </subcellularLocation>
</comment>
<evidence type="ECO:0000256" key="3">
    <source>
        <dbReference type="ARBA" id="ARBA00006179"/>
    </source>
</evidence>
<evidence type="ECO:0000256" key="4">
    <source>
        <dbReference type="ARBA" id="ARBA00021914"/>
    </source>
</evidence>
<evidence type="ECO:0000256" key="10">
    <source>
        <dbReference type="RuleBase" id="RU364133"/>
    </source>
</evidence>
<dbReference type="FunFam" id="3.40.50.11840:FF:000002">
    <property type="entry name" value="2-(3-amino-3-carboxypropyl)histidine synthase subunit 2"/>
    <property type="match status" value="1"/>
</dbReference>
<comment type="similarity">
    <text evidence="3 10">Belongs to the DPH1/DPH2 family. DPH2 subfamily.</text>
</comment>
<evidence type="ECO:0000256" key="12">
    <source>
        <dbReference type="SAM" id="Phobius"/>
    </source>
</evidence>
<evidence type="ECO:0000256" key="9">
    <source>
        <dbReference type="ARBA" id="ARBA00054092"/>
    </source>
</evidence>
<feature type="transmembrane region" description="Helical" evidence="12">
    <location>
        <begin position="273"/>
        <end position="295"/>
    </location>
</feature>
<protein>
    <recommendedName>
        <fullName evidence="4 10">2-(3-amino-3-carboxypropyl)histidine synthase subunit 2</fullName>
    </recommendedName>
</protein>
<comment type="pathway">
    <text evidence="2 10">Protein modification; peptidyl-diphthamide biosynthesis.</text>
</comment>
<dbReference type="GO" id="GO:0046872">
    <property type="term" value="F:metal ion binding"/>
    <property type="evidence" value="ECO:0007669"/>
    <property type="project" value="UniProtKB-KW"/>
</dbReference>
<keyword evidence="12" id="KW-0812">Transmembrane</keyword>
<evidence type="ECO:0000313" key="13">
    <source>
        <dbReference type="EMBL" id="GKT41346.1"/>
    </source>
</evidence>
<dbReference type="Gene3D" id="3.40.50.11840">
    <property type="entry name" value="Diphthamide synthesis DPH1/DPH2 domain 1"/>
    <property type="match status" value="1"/>
</dbReference>
<keyword evidence="14" id="KW-1185">Reference proteome</keyword>
<comment type="function">
    <text evidence="10">Required for the first step of diphthamide biosynthesis, a post-translational modification of histidine which occurs in elongation factor 2. DPH1 and DPH2 transfer a 3-amino-3-carboxypropyl (ACP) group from S-adenosyl-L-methionine (SAM) to a histidine residue, the reaction is assisted by a reduction system comprising DPH3 and a NADH-dependent reductase. Facilitates the reduction of the catalytic iron-sulfur cluster found in the DPH1 subunit.</text>
</comment>